<dbReference type="GO" id="GO:0034045">
    <property type="term" value="C:phagophore assembly site membrane"/>
    <property type="evidence" value="ECO:0007669"/>
    <property type="project" value="UniProtKB-SubCell"/>
</dbReference>
<name>A0A8H7ESK5_9FUNG</name>
<dbReference type="GO" id="GO:0060090">
    <property type="term" value="F:molecular adaptor activity"/>
    <property type="evidence" value="ECO:0007669"/>
    <property type="project" value="TreeGrafter"/>
</dbReference>
<organism evidence="8 9">
    <name type="scientific">Apophysomyces ossiformis</name>
    <dbReference type="NCBI Taxonomy" id="679940"/>
    <lineage>
        <taxon>Eukaryota</taxon>
        <taxon>Fungi</taxon>
        <taxon>Fungi incertae sedis</taxon>
        <taxon>Mucoromycota</taxon>
        <taxon>Mucoromycotina</taxon>
        <taxon>Mucoromycetes</taxon>
        <taxon>Mucorales</taxon>
        <taxon>Mucorineae</taxon>
        <taxon>Mucoraceae</taxon>
        <taxon>Apophysomyces</taxon>
    </lineage>
</organism>
<dbReference type="GO" id="GO:0034727">
    <property type="term" value="P:piecemeal microautophagy of the nucleus"/>
    <property type="evidence" value="ECO:0007669"/>
    <property type="project" value="TreeGrafter"/>
</dbReference>
<dbReference type="GO" id="GO:0000422">
    <property type="term" value="P:autophagy of mitochondrion"/>
    <property type="evidence" value="ECO:0007669"/>
    <property type="project" value="TreeGrafter"/>
</dbReference>
<reference evidence="8" key="1">
    <citation type="submission" date="2020-01" db="EMBL/GenBank/DDBJ databases">
        <title>Genome Sequencing of Three Apophysomyces-Like Fungal Strains Confirms a Novel Fungal Genus in the Mucoromycota with divergent Burkholderia-like Endosymbiotic Bacteria.</title>
        <authorList>
            <person name="Stajich J.E."/>
            <person name="Macias A.M."/>
            <person name="Carter-House D."/>
            <person name="Lovett B."/>
            <person name="Kasson L.R."/>
            <person name="Berry K."/>
            <person name="Grigoriev I."/>
            <person name="Chang Y."/>
            <person name="Spatafora J."/>
            <person name="Kasson M.T."/>
        </authorList>
    </citation>
    <scope>NUCLEOTIDE SEQUENCE</scope>
    <source>
        <strain evidence="8">NRRL A-21654</strain>
    </source>
</reference>
<accession>A0A8H7ESK5</accession>
<comment type="similarity">
    <text evidence="1 6">Belongs to the ATG17 family.</text>
</comment>
<keyword evidence="3 6" id="KW-0963">Cytoplasm</keyword>
<sequence>MEQELIELLLVAKKALSTGQTICAQANTLSQESERHVEIIEKTWPKILFVNNHILVQLSTLERVREFLVLKTEEIRNCIKDRETTLGEVTIELEKIFEMLRQSHIDEDILRVNDERNVGESSEAKNTLFHHIDDQAILELQRHADDEIVEIESLYNSLTTMTKSLSSTISDLASLQETSLSISLDEPASNFANEKLQIQEDEIAKMADILTSLTNHYDQLGEATRLCQSQPEACNQLDITVLQDDHDHIPDILEDLHESLEVVESVSEEIRVRMQVYSSVKEELINVLIQLEQFGAPGGQAEVICDKMVNAEAELKEHEYNLDNFFKQLTSLAEWYRSYASSYNHLILEVERRRKVLEKQEKLQAELLQSFEEAYNAERQERLKWFKQHGQYLPQALCPFMFDPPTKLTVIVEQTAGRLPELSKSSIQKAVTEIQRAEPTKDPVN</sequence>
<comment type="caution">
    <text evidence="8">The sequence shown here is derived from an EMBL/GenBank/DDBJ whole genome shotgun (WGS) entry which is preliminary data.</text>
</comment>
<dbReference type="EMBL" id="JABAYA010000036">
    <property type="protein sequence ID" value="KAF7728501.1"/>
    <property type="molecule type" value="Genomic_DNA"/>
</dbReference>
<keyword evidence="9" id="KW-1185">Reference proteome</keyword>
<dbReference type="AlphaFoldDB" id="A0A8H7ESK5"/>
<dbReference type="OrthoDB" id="1937984at2759"/>
<gene>
    <name evidence="8" type="primary">ATG17</name>
    <name evidence="8" type="ORF">EC973_006054</name>
</gene>
<dbReference type="PANTHER" id="PTHR28005">
    <property type="entry name" value="AUTOPHAGY-RELATED PROTEIN 17"/>
    <property type="match status" value="1"/>
</dbReference>
<dbReference type="GO" id="GO:1990316">
    <property type="term" value="C:Atg1/ULK1 kinase complex"/>
    <property type="evidence" value="ECO:0007669"/>
    <property type="project" value="TreeGrafter"/>
</dbReference>
<evidence type="ECO:0000256" key="2">
    <source>
        <dbReference type="ARBA" id="ARBA00013806"/>
    </source>
</evidence>
<evidence type="ECO:0000313" key="8">
    <source>
        <dbReference type="EMBL" id="KAF7728501.1"/>
    </source>
</evidence>
<comment type="function">
    <text evidence="6">Autophagy-specific protein that functions in response to autophagy-inducing signals as a scaffold to recruit other ATG proteins to organize preautophagosomal structure (PAS) formation. Modulates the timing and magnitude of the autophagy response, such as the size of the sequestering vesicles. Plays particularly a role in pexophagy and nucleophagy.</text>
</comment>
<evidence type="ECO:0000313" key="9">
    <source>
        <dbReference type="Proteomes" id="UP000605846"/>
    </source>
</evidence>
<dbReference type="Proteomes" id="UP000605846">
    <property type="component" value="Unassembled WGS sequence"/>
</dbReference>
<dbReference type="GO" id="GO:0000045">
    <property type="term" value="P:autophagosome assembly"/>
    <property type="evidence" value="ECO:0007669"/>
    <property type="project" value="TreeGrafter"/>
</dbReference>
<dbReference type="InterPro" id="IPR007240">
    <property type="entry name" value="Atg17"/>
</dbReference>
<keyword evidence="4 6" id="KW-0072">Autophagy</keyword>
<evidence type="ECO:0000256" key="6">
    <source>
        <dbReference type="RuleBase" id="RU368080"/>
    </source>
</evidence>
<dbReference type="PANTHER" id="PTHR28005:SF1">
    <property type="entry name" value="AUTOPHAGY-RELATED PROTEIN 17"/>
    <property type="match status" value="1"/>
</dbReference>
<dbReference type="Pfam" id="PF04108">
    <property type="entry name" value="ATG17_like"/>
    <property type="match status" value="1"/>
</dbReference>
<evidence type="ECO:0000256" key="4">
    <source>
        <dbReference type="ARBA" id="ARBA00023006"/>
    </source>
</evidence>
<evidence type="ECO:0000256" key="5">
    <source>
        <dbReference type="ARBA" id="ARBA00023136"/>
    </source>
</evidence>
<evidence type="ECO:0000256" key="1">
    <source>
        <dbReference type="ARBA" id="ARBA00006259"/>
    </source>
</evidence>
<protein>
    <recommendedName>
        <fullName evidence="2 6">Autophagy-related protein 17</fullName>
    </recommendedName>
</protein>
<dbReference type="InterPro" id="IPR045326">
    <property type="entry name" value="ATG17-like_dom"/>
</dbReference>
<feature type="domain" description="Autophagy protein ATG17-like" evidence="7">
    <location>
        <begin position="15"/>
        <end position="393"/>
    </location>
</feature>
<evidence type="ECO:0000256" key="3">
    <source>
        <dbReference type="ARBA" id="ARBA00022490"/>
    </source>
</evidence>
<keyword evidence="5" id="KW-0472">Membrane</keyword>
<dbReference type="GO" id="GO:0030295">
    <property type="term" value="F:protein kinase activator activity"/>
    <property type="evidence" value="ECO:0007669"/>
    <property type="project" value="TreeGrafter"/>
</dbReference>
<evidence type="ECO:0000259" key="7">
    <source>
        <dbReference type="Pfam" id="PF04108"/>
    </source>
</evidence>
<proteinExistence type="inferred from homology"/>
<comment type="subcellular location">
    <subcellularLocation>
        <location evidence="6">Cytoplasm</location>
    </subcellularLocation>
    <subcellularLocation>
        <location evidence="6">Preautophagosomal structure membrane</location>
        <topology evidence="6">Peripheral membrane protein</topology>
    </subcellularLocation>
</comment>